<gene>
    <name evidence="1" type="ORF">ALNOE001_14890</name>
</gene>
<dbReference type="Proteomes" id="UP000253099">
    <property type="component" value="Unassembled WGS sequence"/>
</dbReference>
<organism evidence="1 2">
    <name type="scientific">Candidatus Methanobinarius endosymbioticus</name>
    <dbReference type="NCBI Taxonomy" id="2006182"/>
    <lineage>
        <taxon>Archaea</taxon>
        <taxon>Methanobacteriati</taxon>
        <taxon>Methanobacteriota</taxon>
        <taxon>Methanomada group</taxon>
        <taxon>Methanobacteria</taxon>
        <taxon>Methanobacteriales</taxon>
        <taxon>Methanobacteriaceae</taxon>
        <taxon>Candidatus Methanobinarius</taxon>
    </lineage>
</organism>
<dbReference type="AlphaFoldDB" id="A0A366M9B9"/>
<dbReference type="EMBL" id="NIZT01000039">
    <property type="protein sequence ID" value="RBQ22796.1"/>
    <property type="molecule type" value="Genomic_DNA"/>
</dbReference>
<accession>A0A366M9B9</accession>
<keyword evidence="2" id="KW-1185">Reference proteome</keyword>
<name>A0A366M9B9_9EURY</name>
<comment type="caution">
    <text evidence="1">The sequence shown here is derived from an EMBL/GenBank/DDBJ whole genome shotgun (WGS) entry which is preliminary data.</text>
</comment>
<proteinExistence type="predicted"/>
<reference evidence="1 2" key="1">
    <citation type="submission" date="2018-06" db="EMBL/GenBank/DDBJ databases">
        <title>Genomic insight into two independent archaeal endosymbiosis events.</title>
        <authorList>
            <person name="Lind A.E."/>
            <person name="Lewis W.H."/>
            <person name="Spang A."/>
            <person name="Guy L."/>
            <person name="Embley M.T."/>
            <person name="Ettema T.J.G."/>
        </authorList>
    </citation>
    <scope>NUCLEOTIDE SEQUENCE [LARGE SCALE GENOMIC DNA]</scope>
    <source>
        <strain evidence="1">NOE</strain>
    </source>
</reference>
<sequence length="69" mass="7890">MTIFCQNCNIFLLNQLCLRTHDVTLYTYNELDNVPEGVKIKDGNTILDKNSVFKYRDGYAKGSYSGFAD</sequence>
<evidence type="ECO:0000313" key="1">
    <source>
        <dbReference type="EMBL" id="RBQ22796.1"/>
    </source>
</evidence>
<evidence type="ECO:0000313" key="2">
    <source>
        <dbReference type="Proteomes" id="UP000253099"/>
    </source>
</evidence>
<protein>
    <submittedName>
        <fullName evidence="1">Uncharacterized protein</fullName>
    </submittedName>
</protein>